<protein>
    <submittedName>
        <fullName evidence="1">Uncharacterized protein</fullName>
    </submittedName>
</protein>
<accession>A0AA43QV56</accession>
<organism evidence="1 2">
    <name type="scientific">Ramalina farinacea</name>
    <dbReference type="NCBI Taxonomy" id="258253"/>
    <lineage>
        <taxon>Eukaryota</taxon>
        <taxon>Fungi</taxon>
        <taxon>Dikarya</taxon>
        <taxon>Ascomycota</taxon>
        <taxon>Pezizomycotina</taxon>
        <taxon>Lecanoromycetes</taxon>
        <taxon>OSLEUM clade</taxon>
        <taxon>Lecanoromycetidae</taxon>
        <taxon>Lecanorales</taxon>
        <taxon>Lecanorineae</taxon>
        <taxon>Ramalinaceae</taxon>
        <taxon>Ramalina</taxon>
    </lineage>
</organism>
<gene>
    <name evidence="1" type="ORF">OHK93_002100</name>
</gene>
<dbReference type="Proteomes" id="UP001161017">
    <property type="component" value="Unassembled WGS sequence"/>
</dbReference>
<reference evidence="1" key="1">
    <citation type="journal article" date="2023" name="Genome Biol. Evol.">
        <title>First Whole Genome Sequence and Flow Cytometry Genome Size Data for the Lichen-Forming Fungus Ramalina farinacea (Ascomycota).</title>
        <authorList>
            <person name="Llewellyn T."/>
            <person name="Mian S."/>
            <person name="Hill R."/>
            <person name="Leitch I.J."/>
            <person name="Gaya E."/>
        </authorList>
    </citation>
    <scope>NUCLEOTIDE SEQUENCE</scope>
    <source>
        <strain evidence="1">LIQ254RAFAR</strain>
    </source>
</reference>
<sequence>MSYDLVRKTLTPPTTLAKLCLYVNDSNHLDPKAVTNAELWKILVTFQHSLQHLNVYRDFLASGLHNEGNQHMGLLSGFERLESLSIQPEALIGGCCGAERAPFQLKGTLPPSLRSLTLYNPEEANGVYVALPSQLIQVVDDKRYAFLRSITLEDDLKSWWDSESIGHAEKLKQACKEAKIELRIYQGDTSHDERIACFPNMPGLERAIFYHEESDFSQYRMDGKLRQIIDLGYRSSE</sequence>
<dbReference type="EMBL" id="JAPUFD010000013">
    <property type="protein sequence ID" value="MDI1490895.1"/>
    <property type="molecule type" value="Genomic_DNA"/>
</dbReference>
<comment type="caution">
    <text evidence="1">The sequence shown here is derived from an EMBL/GenBank/DDBJ whole genome shotgun (WGS) entry which is preliminary data.</text>
</comment>
<keyword evidence="2" id="KW-1185">Reference proteome</keyword>
<evidence type="ECO:0000313" key="1">
    <source>
        <dbReference type="EMBL" id="MDI1490895.1"/>
    </source>
</evidence>
<name>A0AA43QV56_9LECA</name>
<dbReference type="AlphaFoldDB" id="A0AA43QV56"/>
<proteinExistence type="predicted"/>
<evidence type="ECO:0000313" key="2">
    <source>
        <dbReference type="Proteomes" id="UP001161017"/>
    </source>
</evidence>